<evidence type="ECO:0000256" key="3">
    <source>
        <dbReference type="SAM" id="Phobius"/>
    </source>
</evidence>
<feature type="region of interest" description="Disordered" evidence="2">
    <location>
        <begin position="787"/>
        <end position="850"/>
    </location>
</feature>
<organism evidence="4">
    <name type="scientific">Anaerostipes caccae</name>
    <dbReference type="NCBI Taxonomy" id="105841"/>
    <lineage>
        <taxon>Bacteria</taxon>
        <taxon>Bacillati</taxon>
        <taxon>Bacillota</taxon>
        <taxon>Clostridia</taxon>
        <taxon>Lachnospirales</taxon>
        <taxon>Lachnospiraceae</taxon>
        <taxon>Anaerostipes</taxon>
    </lineage>
</organism>
<feature type="compositionally biased region" description="Basic and acidic residues" evidence="2">
    <location>
        <begin position="803"/>
        <end position="832"/>
    </location>
</feature>
<evidence type="ECO:0000256" key="2">
    <source>
        <dbReference type="SAM" id="MobiDB-lite"/>
    </source>
</evidence>
<accession>A0A6N2VUK4</accession>
<gene>
    <name evidence="4" type="ORF">ACLFYP115_02712</name>
</gene>
<proteinExistence type="predicted"/>
<dbReference type="EMBL" id="CACRSQ010000007">
    <property type="protein sequence ID" value="VYT32452.1"/>
    <property type="molecule type" value="Genomic_DNA"/>
</dbReference>
<keyword evidence="3" id="KW-0812">Transmembrane</keyword>
<dbReference type="NCBIfam" id="TIGR02543">
    <property type="entry name" value="List_Bact_rpt"/>
    <property type="match status" value="1"/>
</dbReference>
<keyword evidence="3" id="KW-0472">Membrane</keyword>
<protein>
    <submittedName>
        <fullName evidence="4">Listeria-Bacteroides repeat domain (List_Bact_rpt)</fullName>
    </submittedName>
</protein>
<evidence type="ECO:0000256" key="1">
    <source>
        <dbReference type="ARBA" id="ARBA00004196"/>
    </source>
</evidence>
<evidence type="ECO:0000313" key="4">
    <source>
        <dbReference type="EMBL" id="VYT32452.1"/>
    </source>
</evidence>
<dbReference type="Pfam" id="PF18889">
    <property type="entry name" value="Beta_helix_3"/>
    <property type="match status" value="3"/>
</dbReference>
<dbReference type="AlphaFoldDB" id="A0A6N2VUK4"/>
<dbReference type="InterPro" id="IPR013378">
    <property type="entry name" value="InlB-like_B-rpt"/>
</dbReference>
<feature type="compositionally biased region" description="Polar residues" evidence="2">
    <location>
        <begin position="833"/>
        <end position="844"/>
    </location>
</feature>
<comment type="subcellular location">
    <subcellularLocation>
        <location evidence="1">Cell envelope</location>
    </subcellularLocation>
</comment>
<dbReference type="Pfam" id="PF09479">
    <property type="entry name" value="Flg_new"/>
    <property type="match status" value="1"/>
</dbReference>
<dbReference type="RefSeq" id="WP_006568665.1">
    <property type="nucleotide sequence ID" value="NZ_CABIYM010000001.1"/>
</dbReference>
<reference evidence="4" key="1">
    <citation type="submission" date="2019-11" db="EMBL/GenBank/DDBJ databases">
        <authorList>
            <person name="Feng L."/>
        </authorList>
    </citation>
    <scope>NUCLEOTIDE SEQUENCE</scope>
    <source>
        <strain evidence="4">AcaccaeLFYP115</strain>
    </source>
</reference>
<dbReference type="Gene3D" id="2.60.40.4270">
    <property type="entry name" value="Listeria-Bacteroides repeat domain"/>
    <property type="match status" value="1"/>
</dbReference>
<sequence length="874" mass="92876">MDDALNEKGYWITGTTTKYHLVAEPGVTTAITLDNVDITVDITKLDCINVSHADVVITLVRKNRLYSQAGGTADKYKNGNAITKDGMDGSLTIQCENEDKKGHRCDESCGSLSAKGDPSKSHAGAIGGTYRVAINPDTKPIETGFVNFTIKGGNIEASAGAHCPGIGAACRAQERGGYTKDILISGGNVTAVGTQYGSGIGSGMGTKVDGIRITGGTVKATGGQYAPGIGASGTLDAFTSFQTQETENVVISGRDTVVTAIGDSGSSMPGIGSGGGNSKVKNVKASPDTGYQGYIKDGTSLTDYTFMDGTPFSGPTDIKVGRFYTKVYFGPFRDANDIDKTSKEQIGANHLISKSGGEPFTGEQLKQLTKVTGKQENGEYFPADELSIADETQLEAINEAKKKGQIGDFPLTFTTANGTKATVTVSFRMDGTDAAQIDPEKPTSMIGANDFEEETGGEAFEEEEIKKLGELKGKDPEGNNISYVDYLLNAEQYKKINDAKTAGKAGVFPLTYETADGEKAVISVTLVKYDQTTENPENGETLKGKDVISKTGGAAFSEEQLLAMTKASGLDQDGNPLPEGQISLADSSQVEKINQAKKAGAKGEFPLTIKTEGGTEVAVTVYLTDEGSDGTAYDPENPAAAIGADDAEHETGGEAFTEEEIIELCKARGKNKNGDTLDLKADKNQLTALNEAKKAGKTGMFGMTFSMEDGTKVQVKVTLTGKHQVVFDPNGGDYTPEVQTVEGGNRLVRPKEPKKDGYEFAGWFYTDENGTEKEWDFKTPVHDGMTLRAKWEKTPEKQTQTGDGKKEQGEDSKKDSGGKTKKKNPPDWEYSKRNGSASKTNAAKTSDRRPVQGMLLLTAASMAGFVILTMKKAK</sequence>
<feature type="transmembrane region" description="Helical" evidence="3">
    <location>
        <begin position="851"/>
        <end position="870"/>
    </location>
</feature>
<name>A0A6N2VUK4_9FIRM</name>
<dbReference type="InterPro" id="IPR042229">
    <property type="entry name" value="Listeria/Bacterioides_rpt_sf"/>
</dbReference>
<dbReference type="GO" id="GO:0030313">
    <property type="term" value="C:cell envelope"/>
    <property type="evidence" value="ECO:0007669"/>
    <property type="project" value="UniProtKB-SubCell"/>
</dbReference>
<keyword evidence="3" id="KW-1133">Transmembrane helix</keyword>